<sequence length="373" mass="39951">MTRVLAGLLTAFAVLGLALTGAATPAAAATNQTDFDSVHYTVTVHENGSARWTFTYQTALDNESQRQAFRTYADRFEANETALYQSFRTRATDLVADGQNATGRSMTATHFSRDAAVRGLNDDLGVIEMSFTWTGFARVDGDRVIVGDLFDGGLYIADDQRFVVTAAPGLDFATAEPTPDALSGTTLADSDTLTWLGERQFTDERPRIVLTTANTTTPGTTALTTTGTTLANGDTGDGGVSPLLLLAGVLLAALLGIAATASYYTRHRDAPSDASTDTPPADVAAEPAVSDADLLTDDRRVINLLEDHGGRMRQASIVDETDWSKSKVSMLLSDMEDDDRITRLRIGRENVVSLPGHEPDAARDNRPDPDPDE</sequence>
<dbReference type="InterPro" id="IPR036390">
    <property type="entry name" value="WH_DNA-bd_sf"/>
</dbReference>
<accession>A0A830FHD5</accession>
<dbReference type="InterPro" id="IPR055769">
    <property type="entry name" value="DUF7345"/>
</dbReference>
<feature type="transmembrane region" description="Helical" evidence="2">
    <location>
        <begin position="243"/>
        <end position="264"/>
    </location>
</feature>
<evidence type="ECO:0000259" key="3">
    <source>
        <dbReference type="Pfam" id="PF24034"/>
    </source>
</evidence>
<feature type="compositionally biased region" description="Basic and acidic residues" evidence="1">
    <location>
        <begin position="357"/>
        <end position="373"/>
    </location>
</feature>
<dbReference type="Pfam" id="PF24036">
    <property type="entry name" value="DUF7345"/>
    <property type="match status" value="1"/>
</dbReference>
<reference evidence="5" key="1">
    <citation type="journal article" date="2014" name="Int. J. Syst. Evol. Microbiol.">
        <title>Complete genome sequence of Corynebacterium casei LMG S-19264T (=DSM 44701T), isolated from a smear-ripened cheese.</title>
        <authorList>
            <consortium name="US DOE Joint Genome Institute (JGI-PGF)"/>
            <person name="Walter F."/>
            <person name="Albersmeier A."/>
            <person name="Kalinowski J."/>
            <person name="Ruckert C."/>
        </authorList>
    </citation>
    <scope>NUCLEOTIDE SEQUENCE</scope>
    <source>
        <strain evidence="5">JCM 19596</strain>
    </source>
</reference>
<evidence type="ECO:0000256" key="1">
    <source>
        <dbReference type="SAM" id="MobiDB-lite"/>
    </source>
</evidence>
<dbReference type="RefSeq" id="WP_188977036.1">
    <property type="nucleotide sequence ID" value="NZ_BMPG01000001.1"/>
</dbReference>
<evidence type="ECO:0000256" key="2">
    <source>
        <dbReference type="SAM" id="Phobius"/>
    </source>
</evidence>
<dbReference type="AlphaFoldDB" id="A0A830FHD5"/>
<dbReference type="Pfam" id="PF24034">
    <property type="entry name" value="DUF7343"/>
    <property type="match status" value="1"/>
</dbReference>
<keyword evidence="6" id="KW-1185">Reference proteome</keyword>
<evidence type="ECO:0000313" key="6">
    <source>
        <dbReference type="Proteomes" id="UP000607197"/>
    </source>
</evidence>
<dbReference type="InterPro" id="IPR055767">
    <property type="entry name" value="DUF7343"/>
</dbReference>
<comment type="caution">
    <text evidence="5">The sequence shown here is derived from an EMBL/GenBank/DDBJ whole genome shotgun (WGS) entry which is preliminary data.</text>
</comment>
<dbReference type="OrthoDB" id="284722at2157"/>
<evidence type="ECO:0000259" key="4">
    <source>
        <dbReference type="Pfam" id="PF24036"/>
    </source>
</evidence>
<gene>
    <name evidence="5" type="ORF">GCM10009039_12970</name>
</gene>
<dbReference type="SUPFAM" id="SSF46785">
    <property type="entry name" value="Winged helix' DNA-binding domain"/>
    <property type="match status" value="1"/>
</dbReference>
<evidence type="ECO:0008006" key="7">
    <source>
        <dbReference type="Google" id="ProtNLM"/>
    </source>
</evidence>
<protein>
    <recommendedName>
        <fullName evidence="7">HTH iclR-type domain-containing protein</fullName>
    </recommendedName>
</protein>
<reference evidence="5" key="2">
    <citation type="submission" date="2020-09" db="EMBL/GenBank/DDBJ databases">
        <authorList>
            <person name="Sun Q."/>
            <person name="Ohkuma M."/>
        </authorList>
    </citation>
    <scope>NUCLEOTIDE SEQUENCE</scope>
    <source>
        <strain evidence="5">JCM 19596</strain>
    </source>
</reference>
<proteinExistence type="predicted"/>
<feature type="region of interest" description="Disordered" evidence="1">
    <location>
        <begin position="347"/>
        <end position="373"/>
    </location>
</feature>
<dbReference type="Proteomes" id="UP000607197">
    <property type="component" value="Unassembled WGS sequence"/>
</dbReference>
<name>A0A830FHD5_9EURY</name>
<keyword evidence="2" id="KW-1133">Transmembrane helix</keyword>
<evidence type="ECO:0000313" key="5">
    <source>
        <dbReference type="EMBL" id="GGL56226.1"/>
    </source>
</evidence>
<dbReference type="EMBL" id="BMPG01000001">
    <property type="protein sequence ID" value="GGL56226.1"/>
    <property type="molecule type" value="Genomic_DNA"/>
</dbReference>
<organism evidence="5 6">
    <name type="scientific">Halocalculus aciditolerans</name>
    <dbReference type="NCBI Taxonomy" id="1383812"/>
    <lineage>
        <taxon>Archaea</taxon>
        <taxon>Methanobacteriati</taxon>
        <taxon>Methanobacteriota</taxon>
        <taxon>Stenosarchaea group</taxon>
        <taxon>Halobacteria</taxon>
        <taxon>Halobacteriales</taxon>
        <taxon>Halobacteriaceae</taxon>
        <taxon>Halocalculus</taxon>
    </lineage>
</organism>
<feature type="domain" description="DUF7343" evidence="3">
    <location>
        <begin position="294"/>
        <end position="355"/>
    </location>
</feature>
<feature type="domain" description="DUF7345" evidence="4">
    <location>
        <begin position="41"/>
        <end position="169"/>
    </location>
</feature>
<keyword evidence="2" id="KW-0812">Transmembrane</keyword>
<keyword evidence="2" id="KW-0472">Membrane</keyword>